<reference evidence="2 3" key="1">
    <citation type="submission" date="2018-05" db="EMBL/GenBank/DDBJ databases">
        <title>Genomic Encyclopedia of Type Strains, Phase I: the one thousand microbial genomes (KMG-I) project.</title>
        <authorList>
            <person name="Kyrpides N."/>
        </authorList>
    </citation>
    <scope>NUCLEOTIDE SEQUENCE [LARGE SCALE GENOMIC DNA]</scope>
    <source>
        <strain evidence="2 3">DSM 15611</strain>
    </source>
</reference>
<dbReference type="Proteomes" id="UP000248314">
    <property type="component" value="Unassembled WGS sequence"/>
</dbReference>
<organism evidence="2 3">
    <name type="scientific">Hoylesella shahii DSM 15611 = JCM 12083</name>
    <dbReference type="NCBI Taxonomy" id="1122991"/>
    <lineage>
        <taxon>Bacteria</taxon>
        <taxon>Pseudomonadati</taxon>
        <taxon>Bacteroidota</taxon>
        <taxon>Bacteroidia</taxon>
        <taxon>Bacteroidales</taxon>
        <taxon>Prevotellaceae</taxon>
        <taxon>Hoylesella</taxon>
    </lineage>
</organism>
<keyword evidence="1" id="KW-0472">Membrane</keyword>
<proteinExistence type="predicted"/>
<evidence type="ECO:0000313" key="2">
    <source>
        <dbReference type="EMBL" id="PXX17719.1"/>
    </source>
</evidence>
<evidence type="ECO:0000313" key="3">
    <source>
        <dbReference type="Proteomes" id="UP000248314"/>
    </source>
</evidence>
<dbReference type="AlphaFoldDB" id="A0A318HQ87"/>
<dbReference type="STRING" id="1122991.GCA_000613445_00342"/>
<gene>
    <name evidence="2" type="ORF">EJ73_02676</name>
</gene>
<sequence length="43" mass="5207">MVLCYLLRSWFYIFSMIFANFAIYEEVVNNNALCFMPVDNFTR</sequence>
<keyword evidence="3" id="KW-1185">Reference proteome</keyword>
<feature type="transmembrane region" description="Helical" evidence="1">
    <location>
        <begin position="6"/>
        <end position="24"/>
    </location>
</feature>
<protein>
    <submittedName>
        <fullName evidence="2">Uncharacterized protein</fullName>
    </submittedName>
</protein>
<comment type="caution">
    <text evidence="2">The sequence shown here is derived from an EMBL/GenBank/DDBJ whole genome shotgun (WGS) entry which is preliminary data.</text>
</comment>
<keyword evidence="1" id="KW-1133">Transmembrane helix</keyword>
<dbReference type="EMBL" id="QJJX01000055">
    <property type="protein sequence ID" value="PXX17719.1"/>
    <property type="molecule type" value="Genomic_DNA"/>
</dbReference>
<evidence type="ECO:0000256" key="1">
    <source>
        <dbReference type="SAM" id="Phobius"/>
    </source>
</evidence>
<name>A0A318HQ87_9BACT</name>
<keyword evidence="1" id="KW-0812">Transmembrane</keyword>
<accession>A0A318HQ87</accession>